<dbReference type="OrthoDB" id="1488700at2"/>
<dbReference type="PROSITE" id="PS51688">
    <property type="entry name" value="ICA"/>
    <property type="match status" value="1"/>
</dbReference>
<dbReference type="AlphaFoldDB" id="A3XG36"/>
<dbReference type="eggNOG" id="COG5295">
    <property type="taxonomic scope" value="Bacteria"/>
</dbReference>
<dbReference type="Proteomes" id="UP000001601">
    <property type="component" value="Unassembled WGS sequence"/>
</dbReference>
<feature type="chain" id="PRO_5002663720" description="Peptidase S74 domain-containing protein" evidence="2">
    <location>
        <begin position="20"/>
        <end position="603"/>
    </location>
</feature>
<feature type="coiled-coil region" evidence="1">
    <location>
        <begin position="560"/>
        <end position="601"/>
    </location>
</feature>
<proteinExistence type="predicted"/>
<evidence type="ECO:0000256" key="1">
    <source>
        <dbReference type="SAM" id="Coils"/>
    </source>
</evidence>
<evidence type="ECO:0000313" key="4">
    <source>
        <dbReference type="EMBL" id="EAQ50913.1"/>
    </source>
</evidence>
<accession>A3XG36</accession>
<dbReference type="Gene3D" id="2.150.10.10">
    <property type="entry name" value="Serralysin-like metalloprotease, C-terminal"/>
    <property type="match status" value="2"/>
</dbReference>
<dbReference type="InterPro" id="IPR011049">
    <property type="entry name" value="Serralysin-like_metalloprot_C"/>
</dbReference>
<keyword evidence="1" id="KW-0175">Coiled coil</keyword>
<dbReference type="RefSeq" id="WP_009781396.1">
    <property type="nucleotide sequence ID" value="NZ_CH672395.1"/>
</dbReference>
<reference evidence="4 5" key="1">
    <citation type="journal article" date="2007" name="Nature">
        <title>Light stimulates growth of proteorhodopsin-containing marine Flavobacteria.</title>
        <authorList>
            <person name="Gomez-Consarnau L."/>
            <person name="Gonzalez J.M."/>
            <person name="Coll-Llado M."/>
            <person name="Gourdon P."/>
            <person name="Pascher T."/>
            <person name="Neutze R."/>
            <person name="Pedros-Alio C."/>
            <person name="Pinhassi J."/>
        </authorList>
    </citation>
    <scope>NUCLEOTIDE SEQUENCE [LARGE SCALE GENOMIC DNA]</scope>
    <source>
        <strain evidence="4 5">MED217</strain>
    </source>
</reference>
<organism evidence="4 5">
    <name type="scientific">Leeuwenhoekiella blandensis (strain CECT 7118 / CCUG 51940 / KCTC 22103 / MED217)</name>
    <name type="common">Flavobacterium sp. (strain MED217)</name>
    <dbReference type="NCBI Taxonomy" id="398720"/>
    <lineage>
        <taxon>Bacteria</taxon>
        <taxon>Pseudomonadati</taxon>
        <taxon>Bacteroidota</taxon>
        <taxon>Flavobacteriia</taxon>
        <taxon>Flavobacteriales</taxon>
        <taxon>Flavobacteriaceae</taxon>
        <taxon>Leeuwenhoekiella</taxon>
    </lineage>
</organism>
<evidence type="ECO:0000313" key="5">
    <source>
        <dbReference type="Proteomes" id="UP000001601"/>
    </source>
</evidence>
<feature type="signal peptide" evidence="2">
    <location>
        <begin position="1"/>
        <end position="19"/>
    </location>
</feature>
<keyword evidence="5" id="KW-1185">Reference proteome</keyword>
<comment type="caution">
    <text evidence="4">The sequence shown here is derived from an EMBL/GenBank/DDBJ whole genome shotgun (WGS) entry which is preliminary data.</text>
</comment>
<protein>
    <recommendedName>
        <fullName evidence="3">Peptidase S74 domain-containing protein</fullName>
    </recommendedName>
</protein>
<dbReference type="Pfam" id="PF13884">
    <property type="entry name" value="Peptidase_S74"/>
    <property type="match status" value="1"/>
</dbReference>
<dbReference type="InterPro" id="IPR030392">
    <property type="entry name" value="S74_ICA"/>
</dbReference>
<dbReference type="EMBL" id="AANC01000001">
    <property type="protein sequence ID" value="EAQ50913.1"/>
    <property type="molecule type" value="Genomic_DNA"/>
</dbReference>
<evidence type="ECO:0000256" key="2">
    <source>
        <dbReference type="SAM" id="SignalP"/>
    </source>
</evidence>
<sequence>MKQKLLIYTLFLSVSSLVAQVGIGTTSPKSQLDISATSISAPTNTDGLLIPRLSDFPATNPGADQNGMLVFLATASGSNPIGFYYWSNPQTKWIGLTTGQTGWSLTGNTTTIDGTNFLGTTDDVPLNFRIHNTKAGRISKTQTFYGYQAGNVNTSNNNVALGTQALLNATNSNSTAVGYRALYTSVTGNQNTAVGYEALHNGTNNDNTALGFRALRNTTTGNSNTALGKDAMLNTTTGNENVAIGKDVMLFNTTGYENVAIGREAMRVNTTGGQNTAVGKNALASNTTSIQNTAVGKNAMIANTTGEKNTGIGSEALNNNTTGSYNTAIGFAAMYDSQGGHRNTALGYEALRNSKADGNVGIGFNTMRLTNTGTYNTAIGYSTLYNNTSGSENIALGHDALDENTSGSNNIALGRWAFNTNATGSNNVIIGYDADATVTGLTNAIAIGSGVRIGVSNKIRLGNTAITVVEAQVALSTTSDRRYKEEIATLPLGLDFINQIRPVEYVRKSNADNTKEWGVIAQELQQVLADTGYDGAGLISEDGSEEHYLSVRYTDLIAPMIKAIQELTEKDKEIQNLKKQVEAQDAKYDALLKRIEALEKAIN</sequence>
<keyword evidence="2" id="KW-0732">Signal</keyword>
<feature type="domain" description="Peptidase S74" evidence="3">
    <location>
        <begin position="479"/>
        <end position="581"/>
    </location>
</feature>
<gene>
    <name evidence="4" type="ORF">MED217_15260</name>
</gene>
<evidence type="ECO:0000259" key="3">
    <source>
        <dbReference type="PROSITE" id="PS51688"/>
    </source>
</evidence>
<name>A3XG36_LEEBM</name>
<dbReference type="HOGENOM" id="CLU_031700_0_0_10"/>
<dbReference type="STRING" id="398720.MED217_15260"/>